<accession>A0A285TKT1</accession>
<comment type="subcellular location">
    <subcellularLocation>
        <location evidence="2">Cytoplasm</location>
    </subcellularLocation>
</comment>
<sequence>MRDLLFYQDVMIKEFTANVLNTGLDGNRPYVVLSNTAFYPTGGGQPHDTGFINDIRVIDVEKVDNEIRHYTEIQYDFKGDVRGVLNWERRFDHMQQHCGQHILTAAFVELFDIATVSFHLGSELVTIDLNAENVTDEQLALAEKRANEIILENRPVETKWVNRDELSHYNLRKDVTVDEDIRLVIIPDYDYNGCGGTHPTSTGQVNLIKIMGTEKMKKNTRLSFVCGKRVLDQLAMRKRVLSDVAHQLSVPEEKASDALRKVLVSAKATEKSLGDAQETLLHYEAKELLENSDDGIVTALFENRSVQTLQKLGRAITLLNDNAIVLLVSDNGNKIQFIAARGTNGDYNMKNISDEILPLINGKGGGNASFVQGGGEKLISAQELLQHMAKQVIK</sequence>
<dbReference type="GO" id="GO:0005737">
    <property type="term" value="C:cytoplasm"/>
    <property type="evidence" value="ECO:0007669"/>
    <property type="project" value="UniProtKB-SubCell"/>
</dbReference>
<dbReference type="GO" id="GO:0005524">
    <property type="term" value="F:ATP binding"/>
    <property type="evidence" value="ECO:0007669"/>
    <property type="project" value="InterPro"/>
</dbReference>
<keyword evidence="6" id="KW-0030">Aminoacyl-tRNA synthetase</keyword>
<gene>
    <name evidence="6" type="ORF">SAMN05880501_11533</name>
</gene>
<evidence type="ECO:0000313" key="7">
    <source>
        <dbReference type="Proteomes" id="UP000219636"/>
    </source>
</evidence>
<dbReference type="AlphaFoldDB" id="A0A285TKT1"/>
<evidence type="ECO:0000256" key="2">
    <source>
        <dbReference type="ARBA" id="ARBA00004496"/>
    </source>
</evidence>
<dbReference type="Pfam" id="PF07973">
    <property type="entry name" value="tRNA_SAD"/>
    <property type="match status" value="1"/>
</dbReference>
<dbReference type="SUPFAM" id="SSF55186">
    <property type="entry name" value="ThrRS/AlaRS common domain"/>
    <property type="match status" value="1"/>
</dbReference>
<dbReference type="GO" id="GO:0002161">
    <property type="term" value="F:aminoacyl-tRNA deacylase activity"/>
    <property type="evidence" value="ECO:0007669"/>
    <property type="project" value="UniProtKB-ARBA"/>
</dbReference>
<dbReference type="InterPro" id="IPR018165">
    <property type="entry name" value="Ala-tRNA-synth_IIc_core"/>
</dbReference>
<organism evidence="6 7">
    <name type="scientific">Ureibacillus xyleni</name>
    <dbReference type="NCBI Taxonomy" id="614648"/>
    <lineage>
        <taxon>Bacteria</taxon>
        <taxon>Bacillati</taxon>
        <taxon>Bacillota</taxon>
        <taxon>Bacilli</taxon>
        <taxon>Bacillales</taxon>
        <taxon>Caryophanaceae</taxon>
        <taxon>Ureibacillus</taxon>
    </lineage>
</organism>
<dbReference type="InterPro" id="IPR051335">
    <property type="entry name" value="Alanyl-tRNA_Editing_Enzymes"/>
</dbReference>
<keyword evidence="7" id="KW-1185">Reference proteome</keyword>
<dbReference type="InterPro" id="IPR003156">
    <property type="entry name" value="DHHA1_dom"/>
</dbReference>
<dbReference type="GO" id="GO:0046872">
    <property type="term" value="F:metal ion binding"/>
    <property type="evidence" value="ECO:0007669"/>
    <property type="project" value="UniProtKB-KW"/>
</dbReference>
<dbReference type="EMBL" id="OBMQ01000015">
    <property type="protein sequence ID" value="SOC23240.1"/>
    <property type="molecule type" value="Genomic_DNA"/>
</dbReference>
<dbReference type="RefSeq" id="WP_097074862.1">
    <property type="nucleotide sequence ID" value="NZ_OBMQ01000015.1"/>
</dbReference>
<dbReference type="PROSITE" id="PS50860">
    <property type="entry name" value="AA_TRNA_LIGASE_II_ALA"/>
    <property type="match status" value="1"/>
</dbReference>
<evidence type="ECO:0000313" key="6">
    <source>
        <dbReference type="EMBL" id="SOC23240.1"/>
    </source>
</evidence>
<name>A0A285TKT1_9BACL</name>
<dbReference type="PANTHER" id="PTHR43462">
    <property type="entry name" value="ALANYL-TRNA EDITING PROTEIN"/>
    <property type="match status" value="1"/>
</dbReference>
<dbReference type="OrthoDB" id="9812949at2"/>
<keyword evidence="4" id="KW-0862">Zinc</keyword>
<dbReference type="GO" id="GO:0006419">
    <property type="term" value="P:alanyl-tRNA aminoacylation"/>
    <property type="evidence" value="ECO:0007669"/>
    <property type="project" value="InterPro"/>
</dbReference>
<dbReference type="PANTHER" id="PTHR43462:SF1">
    <property type="entry name" value="ALANYL-TRNA EDITING PROTEIN AARSD1"/>
    <property type="match status" value="1"/>
</dbReference>
<evidence type="ECO:0000259" key="5">
    <source>
        <dbReference type="PROSITE" id="PS50860"/>
    </source>
</evidence>
<dbReference type="Gene3D" id="3.10.310.40">
    <property type="match status" value="1"/>
</dbReference>
<dbReference type="InterPro" id="IPR018164">
    <property type="entry name" value="Ala-tRNA-synth_IIc_N"/>
</dbReference>
<dbReference type="InterPro" id="IPR012947">
    <property type="entry name" value="tRNA_SAD"/>
</dbReference>
<keyword evidence="3" id="KW-0479">Metal-binding</keyword>
<comment type="cofactor">
    <cofactor evidence="1">
        <name>Zn(2+)</name>
        <dbReference type="ChEBI" id="CHEBI:29105"/>
    </cofactor>
</comment>
<dbReference type="Proteomes" id="UP000219636">
    <property type="component" value="Unassembled WGS sequence"/>
</dbReference>
<dbReference type="GO" id="GO:0003676">
    <property type="term" value="F:nucleic acid binding"/>
    <property type="evidence" value="ECO:0007669"/>
    <property type="project" value="InterPro"/>
</dbReference>
<dbReference type="Pfam" id="PF01411">
    <property type="entry name" value="tRNA-synt_2c"/>
    <property type="match status" value="1"/>
</dbReference>
<feature type="domain" description="Alanyl-transfer RNA synthetases family profile" evidence="5">
    <location>
        <begin position="1"/>
        <end position="221"/>
    </location>
</feature>
<dbReference type="GO" id="GO:0004813">
    <property type="term" value="F:alanine-tRNA ligase activity"/>
    <property type="evidence" value="ECO:0007669"/>
    <property type="project" value="InterPro"/>
</dbReference>
<proteinExistence type="predicted"/>
<protein>
    <submittedName>
        <fullName evidence="6">Alanyl-tRNA synthetase</fullName>
    </submittedName>
</protein>
<dbReference type="Gene3D" id="3.30.980.10">
    <property type="entry name" value="Threonyl-trna Synthetase, Chain A, domain 2"/>
    <property type="match status" value="1"/>
</dbReference>
<dbReference type="SUPFAM" id="SSF50447">
    <property type="entry name" value="Translation proteins"/>
    <property type="match status" value="1"/>
</dbReference>
<keyword evidence="6" id="KW-0436">Ligase</keyword>
<evidence type="ECO:0000256" key="4">
    <source>
        <dbReference type="ARBA" id="ARBA00022833"/>
    </source>
</evidence>
<dbReference type="Gene3D" id="2.40.30.130">
    <property type="match status" value="1"/>
</dbReference>
<dbReference type="SMART" id="SM00863">
    <property type="entry name" value="tRNA_SAD"/>
    <property type="match status" value="1"/>
</dbReference>
<dbReference type="Pfam" id="PF02272">
    <property type="entry name" value="DHHA1"/>
    <property type="match status" value="1"/>
</dbReference>
<evidence type="ECO:0000256" key="1">
    <source>
        <dbReference type="ARBA" id="ARBA00001947"/>
    </source>
</evidence>
<evidence type="ECO:0000256" key="3">
    <source>
        <dbReference type="ARBA" id="ARBA00022723"/>
    </source>
</evidence>
<reference evidence="7" key="1">
    <citation type="submission" date="2017-08" db="EMBL/GenBank/DDBJ databases">
        <authorList>
            <person name="Varghese N."/>
            <person name="Submissions S."/>
        </authorList>
    </citation>
    <scope>NUCLEOTIDE SEQUENCE [LARGE SCALE GENOMIC DNA]</scope>
    <source>
        <strain evidence="7">JC22</strain>
    </source>
</reference>
<dbReference type="InterPro" id="IPR009000">
    <property type="entry name" value="Transl_B-barrel_sf"/>
</dbReference>
<dbReference type="InterPro" id="IPR018163">
    <property type="entry name" value="Thr/Ala-tRNA-synth_IIc_edit"/>
</dbReference>